<organism evidence="1 2">
    <name type="scientific">Glycomyces niveus</name>
    <dbReference type="NCBI Taxonomy" id="2820287"/>
    <lineage>
        <taxon>Bacteria</taxon>
        <taxon>Bacillati</taxon>
        <taxon>Actinomycetota</taxon>
        <taxon>Actinomycetes</taxon>
        <taxon>Glycomycetales</taxon>
        <taxon>Glycomycetaceae</taxon>
        <taxon>Glycomyces</taxon>
    </lineage>
</organism>
<reference evidence="1 2" key="1">
    <citation type="submission" date="2021-03" db="EMBL/GenBank/DDBJ databases">
        <title>Glycomyces sp. nov., a novel actinomycete isolated from soil.</title>
        <authorList>
            <person name="Yang X."/>
            <person name="Xu X."/>
        </authorList>
    </citation>
    <scope>NUCLEOTIDE SEQUENCE [LARGE SCALE GENOMIC DNA]</scope>
    <source>
        <strain evidence="1 2">NEAU-S30</strain>
    </source>
</reference>
<name>A0ABS3U1U2_9ACTN</name>
<dbReference type="Proteomes" id="UP000681341">
    <property type="component" value="Unassembled WGS sequence"/>
</dbReference>
<keyword evidence="2" id="KW-1185">Reference proteome</keyword>
<evidence type="ECO:0000313" key="1">
    <source>
        <dbReference type="EMBL" id="MBO3732750.1"/>
    </source>
</evidence>
<accession>A0ABS3U1U2</accession>
<dbReference type="EMBL" id="JAGFNP010000003">
    <property type="protein sequence ID" value="MBO3732750.1"/>
    <property type="molecule type" value="Genomic_DNA"/>
</dbReference>
<sequence>MNRRPSPTEIPSHRLPKVMTATEMRKRWLDREVTPLSPILDMTVKYAGHWWNLDGTDAWVRATDPNAIALYEATQKRAAEVLAEIQRTLRH</sequence>
<comment type="caution">
    <text evidence="1">The sequence shown here is derived from an EMBL/GenBank/DDBJ whole genome shotgun (WGS) entry which is preliminary data.</text>
</comment>
<dbReference type="RefSeq" id="WP_208495530.1">
    <property type="nucleotide sequence ID" value="NZ_JAGFNP010000003.1"/>
</dbReference>
<protein>
    <submittedName>
        <fullName evidence="1">Uncharacterized protein</fullName>
    </submittedName>
</protein>
<proteinExistence type="predicted"/>
<gene>
    <name evidence="1" type="ORF">J5V16_07935</name>
</gene>
<evidence type="ECO:0000313" key="2">
    <source>
        <dbReference type="Proteomes" id="UP000681341"/>
    </source>
</evidence>